<comment type="caution">
    <text evidence="1">The sequence shown here is derived from an EMBL/GenBank/DDBJ whole genome shotgun (WGS) entry which is preliminary data.</text>
</comment>
<evidence type="ECO:0000313" key="1">
    <source>
        <dbReference type="EMBL" id="KAG2618867.1"/>
    </source>
</evidence>
<organism evidence="1 2">
    <name type="scientific">Panicum virgatum</name>
    <name type="common">Blackwell switchgrass</name>
    <dbReference type="NCBI Taxonomy" id="38727"/>
    <lineage>
        <taxon>Eukaryota</taxon>
        <taxon>Viridiplantae</taxon>
        <taxon>Streptophyta</taxon>
        <taxon>Embryophyta</taxon>
        <taxon>Tracheophyta</taxon>
        <taxon>Spermatophyta</taxon>
        <taxon>Magnoliopsida</taxon>
        <taxon>Liliopsida</taxon>
        <taxon>Poales</taxon>
        <taxon>Poaceae</taxon>
        <taxon>PACMAD clade</taxon>
        <taxon>Panicoideae</taxon>
        <taxon>Panicodae</taxon>
        <taxon>Paniceae</taxon>
        <taxon>Panicinae</taxon>
        <taxon>Panicum</taxon>
        <taxon>Panicum sect. Hiantes</taxon>
    </lineage>
</organism>
<sequence length="214" mass="24362">MQRGIACICFSRETPSFLRGQRALGATAHHRPAQQVPDAPPRPPRLLLRGRGGCQARRVRAAAALRARGGGRVGVRRTERRERPRAWAWRRRCPGAPSQAPRRRVESPVCAPAVDDAGVGDVAVEVPGRGVGLALQWRGQAQRERRAGAEQFVREGRRLHVAGVCPQRRRRSWPSWRTRTRRRRHRHRLLRVRRAMGKMVNLHTRSYLLVLSNH</sequence>
<dbReference type="EMBL" id="CM029042">
    <property type="protein sequence ID" value="KAG2618867.1"/>
    <property type="molecule type" value="Genomic_DNA"/>
</dbReference>
<evidence type="ECO:0000313" key="2">
    <source>
        <dbReference type="Proteomes" id="UP000823388"/>
    </source>
</evidence>
<dbReference type="Proteomes" id="UP000823388">
    <property type="component" value="Chromosome 3N"/>
</dbReference>
<gene>
    <name evidence="1" type="ORF">PVAP13_3NG141360</name>
</gene>
<dbReference type="AlphaFoldDB" id="A0A8T0U9A8"/>
<protein>
    <submittedName>
        <fullName evidence="1">Uncharacterized protein</fullName>
    </submittedName>
</protein>
<name>A0A8T0U9A8_PANVG</name>
<proteinExistence type="predicted"/>
<reference evidence="1" key="1">
    <citation type="submission" date="2020-05" db="EMBL/GenBank/DDBJ databases">
        <title>WGS assembly of Panicum virgatum.</title>
        <authorList>
            <person name="Lovell J.T."/>
            <person name="Jenkins J."/>
            <person name="Shu S."/>
            <person name="Juenger T.E."/>
            <person name="Schmutz J."/>
        </authorList>
    </citation>
    <scope>NUCLEOTIDE SEQUENCE</scope>
    <source>
        <strain evidence="1">AP13</strain>
    </source>
</reference>
<accession>A0A8T0U9A8</accession>
<keyword evidence="2" id="KW-1185">Reference proteome</keyword>